<dbReference type="EMBL" id="JANIIK010000046">
    <property type="protein sequence ID" value="KAJ3602668.1"/>
    <property type="molecule type" value="Genomic_DNA"/>
</dbReference>
<sequence>MSRAARYYSRGGDLGVQQTMLVPLKDGTLSTQPSTLAMVIRPDHQTRPSDKTIRPAHQSSSSEQLIRAAHQNSSSEQLIRAAHQPRPSAQTVSPDRQTSLSDQSLRPDHQTSPSDQVIRHRVGEAPTAAPLGIFLQREGGVNRCIVIETHNI</sequence>
<organism evidence="2 3">
    <name type="scientific">Muraenolepis orangiensis</name>
    <name type="common">Patagonian moray cod</name>
    <dbReference type="NCBI Taxonomy" id="630683"/>
    <lineage>
        <taxon>Eukaryota</taxon>
        <taxon>Metazoa</taxon>
        <taxon>Chordata</taxon>
        <taxon>Craniata</taxon>
        <taxon>Vertebrata</taxon>
        <taxon>Euteleostomi</taxon>
        <taxon>Actinopterygii</taxon>
        <taxon>Neopterygii</taxon>
        <taxon>Teleostei</taxon>
        <taxon>Neoteleostei</taxon>
        <taxon>Acanthomorphata</taxon>
        <taxon>Zeiogadaria</taxon>
        <taxon>Gadariae</taxon>
        <taxon>Gadiformes</taxon>
        <taxon>Muraenolepidoidei</taxon>
        <taxon>Muraenolepididae</taxon>
        <taxon>Muraenolepis</taxon>
    </lineage>
</organism>
<accession>A0A9Q0ILS4</accession>
<protein>
    <submittedName>
        <fullName evidence="2">Uncharacterized protein</fullName>
    </submittedName>
</protein>
<name>A0A9Q0ILS4_9TELE</name>
<dbReference type="Proteomes" id="UP001148018">
    <property type="component" value="Unassembled WGS sequence"/>
</dbReference>
<comment type="caution">
    <text evidence="2">The sequence shown here is derived from an EMBL/GenBank/DDBJ whole genome shotgun (WGS) entry which is preliminary data.</text>
</comment>
<proteinExistence type="predicted"/>
<keyword evidence="3" id="KW-1185">Reference proteome</keyword>
<feature type="compositionally biased region" description="Basic and acidic residues" evidence="1">
    <location>
        <begin position="41"/>
        <end position="53"/>
    </location>
</feature>
<feature type="compositionally biased region" description="Polar residues" evidence="1">
    <location>
        <begin position="57"/>
        <end position="77"/>
    </location>
</feature>
<evidence type="ECO:0000313" key="3">
    <source>
        <dbReference type="Proteomes" id="UP001148018"/>
    </source>
</evidence>
<feature type="region of interest" description="Disordered" evidence="1">
    <location>
        <begin position="39"/>
        <end position="118"/>
    </location>
</feature>
<reference evidence="2" key="1">
    <citation type="submission" date="2022-07" db="EMBL/GenBank/DDBJ databases">
        <title>Chromosome-level genome of Muraenolepis orangiensis.</title>
        <authorList>
            <person name="Kim J."/>
        </authorList>
    </citation>
    <scope>NUCLEOTIDE SEQUENCE</scope>
    <source>
        <strain evidence="2">KU_S4_2022</strain>
        <tissue evidence="2">Muscle</tissue>
    </source>
</reference>
<evidence type="ECO:0000256" key="1">
    <source>
        <dbReference type="SAM" id="MobiDB-lite"/>
    </source>
</evidence>
<dbReference type="AlphaFoldDB" id="A0A9Q0ILS4"/>
<gene>
    <name evidence="2" type="ORF">NHX12_030417</name>
</gene>
<feature type="compositionally biased region" description="Polar residues" evidence="1">
    <location>
        <begin position="87"/>
        <end position="115"/>
    </location>
</feature>
<evidence type="ECO:0000313" key="2">
    <source>
        <dbReference type="EMBL" id="KAJ3602668.1"/>
    </source>
</evidence>